<keyword evidence="4" id="KW-1185">Reference proteome</keyword>
<dbReference type="EMBL" id="CP103300">
    <property type="protein sequence ID" value="UYM15332.1"/>
    <property type="molecule type" value="Genomic_DNA"/>
</dbReference>
<organism evidence="3 4">
    <name type="scientific">Endozoicomonas euniceicola</name>
    <dbReference type="NCBI Taxonomy" id="1234143"/>
    <lineage>
        <taxon>Bacteria</taxon>
        <taxon>Pseudomonadati</taxon>
        <taxon>Pseudomonadota</taxon>
        <taxon>Gammaproteobacteria</taxon>
        <taxon>Oceanospirillales</taxon>
        <taxon>Endozoicomonadaceae</taxon>
        <taxon>Endozoicomonas</taxon>
    </lineage>
</organism>
<gene>
    <name evidence="3" type="ORF">NX720_21140</name>
</gene>
<feature type="chain" id="PRO_5047233890" evidence="2">
    <location>
        <begin position="22"/>
        <end position="238"/>
    </location>
</feature>
<keyword evidence="2" id="KW-0732">Signal</keyword>
<evidence type="ECO:0000313" key="3">
    <source>
        <dbReference type="EMBL" id="UYM15332.1"/>
    </source>
</evidence>
<dbReference type="Proteomes" id="UP001163255">
    <property type="component" value="Chromosome"/>
</dbReference>
<reference evidence="3" key="1">
    <citation type="submission" date="2022-10" db="EMBL/GenBank/DDBJ databases">
        <title>Completed Genome Sequence of two octocoral isolated bacterium, Endozoicomonas euniceicola EF212T and Endozoicomonas gorgoniicola PS125T.</title>
        <authorList>
            <person name="Chiou Y.-J."/>
            <person name="Chen Y.-H."/>
        </authorList>
    </citation>
    <scope>NUCLEOTIDE SEQUENCE</scope>
    <source>
        <strain evidence="3">EF212</strain>
    </source>
</reference>
<feature type="region of interest" description="Disordered" evidence="1">
    <location>
        <begin position="177"/>
        <end position="211"/>
    </location>
</feature>
<evidence type="ECO:0000313" key="4">
    <source>
        <dbReference type="Proteomes" id="UP001163255"/>
    </source>
</evidence>
<dbReference type="RefSeq" id="WP_262597283.1">
    <property type="nucleotide sequence ID" value="NZ_CP103300.1"/>
</dbReference>
<sequence>MKMKLSFLLLFLVMHSQNALSIDFDIDLDVDPIPWRTCHCCNHILTYNSDTDSFDYDDDYFCRAFDDDDVKQLSEVVRPIVRDMLGAPVTFSEESLPRNTELNHRMVNIANGGSLQYSFQINQTFDSVIEDRRYPDVPVQIYVATFSIQGSSFVYAIVGQEVLPEPQDEDAVAQAPDEGVVEEEPDEGAVGEIPDENPVEPTTSNFGNTPDTLPELNPSWWERLANPFMNLLFQQNSR</sequence>
<evidence type="ECO:0000256" key="2">
    <source>
        <dbReference type="SAM" id="SignalP"/>
    </source>
</evidence>
<feature type="compositionally biased region" description="Acidic residues" evidence="1">
    <location>
        <begin position="179"/>
        <end position="198"/>
    </location>
</feature>
<feature type="compositionally biased region" description="Polar residues" evidence="1">
    <location>
        <begin position="200"/>
        <end position="211"/>
    </location>
</feature>
<feature type="signal peptide" evidence="2">
    <location>
        <begin position="1"/>
        <end position="21"/>
    </location>
</feature>
<protein>
    <submittedName>
        <fullName evidence="3">Uncharacterized protein</fullName>
    </submittedName>
</protein>
<proteinExistence type="predicted"/>
<name>A0ABY6GRY7_9GAMM</name>
<evidence type="ECO:0000256" key="1">
    <source>
        <dbReference type="SAM" id="MobiDB-lite"/>
    </source>
</evidence>
<accession>A0ABY6GRY7</accession>